<dbReference type="Proteomes" id="UP001140453">
    <property type="component" value="Unassembled WGS sequence"/>
</dbReference>
<evidence type="ECO:0000313" key="1">
    <source>
        <dbReference type="EMBL" id="KAJ4397232.1"/>
    </source>
</evidence>
<dbReference type="OrthoDB" id="3251507at2759"/>
<accession>A0A9W9D180</accession>
<dbReference type="Pfam" id="PF14441">
    <property type="entry name" value="OTT_1508_deam"/>
    <property type="match status" value="1"/>
</dbReference>
<protein>
    <submittedName>
        <fullName evidence="1">Uncharacterized protein</fullName>
    </submittedName>
</protein>
<sequence>MEQAQLIRGKLRMRFYEPLMLLQAATQACMHNLAPRIPEPSPDRFNQSEEQLFHDFMNKMAQICDTRPGGSTVTAVAALSYPDGVQYRFASNQRSKGDLDQMEIFVTEILQTLQDWTEETSLLVKTRVLRKVIAFTRPRLRGYVKAVATFSDECLRAGDLVPEVAQALKMLQEISSDANGPDLEEEAFFRNCAKLMMKIRKLSKSNTYKTFRDKANSNLAGQTNPWAEMRHAAGRLLSYFEGVQTLLEAREQTKWAQLFYDFKVECIASSQPHPNPIVGRRKNVTAAEILGRMTPSYEKSKLAGFQASAEELQQFGLDENIRKQANNKGFQPIVHAEVLVHASIHDLPDQRYFGGWRYVGTSKPTCRLCDYYFRALVRTTGDFVQVRQSHGNLYPNWRAPDVSANANGTVDERESILNDMIVSVRQDAYRTLQDKTGEKKRHDSNTSRTYDRQAFSVQFSSLAEDDLEELSSIMGGASLND</sequence>
<dbReference type="PANTHER" id="PTHR42037:SF1">
    <property type="match status" value="1"/>
</dbReference>
<reference evidence="1" key="1">
    <citation type="submission" date="2022-10" db="EMBL/GenBank/DDBJ databases">
        <title>Tapping the CABI collections for fungal endophytes: first genome assemblies for Collariella, Neodidymelliopsis, Ascochyta clinopodiicola, Didymella pomorum, Didymosphaeria variabile, Neocosmospora piperis and Neocucurbitaria cava.</title>
        <authorList>
            <person name="Hill R."/>
        </authorList>
    </citation>
    <scope>NUCLEOTIDE SEQUENCE</scope>
    <source>
        <strain evidence="1">IMI 355082</strain>
    </source>
</reference>
<dbReference type="EMBL" id="JAPEVB010000001">
    <property type="protein sequence ID" value="KAJ4397232.1"/>
    <property type="molecule type" value="Genomic_DNA"/>
</dbReference>
<dbReference type="PANTHER" id="PTHR42037">
    <property type="match status" value="1"/>
</dbReference>
<name>A0A9W9D180_9PEZI</name>
<dbReference type="AlphaFoldDB" id="A0A9W9D180"/>
<proteinExistence type="predicted"/>
<comment type="caution">
    <text evidence="1">The sequence shown here is derived from an EMBL/GenBank/DDBJ whole genome shotgun (WGS) entry which is preliminary data.</text>
</comment>
<evidence type="ECO:0000313" key="2">
    <source>
        <dbReference type="Proteomes" id="UP001140453"/>
    </source>
</evidence>
<organism evidence="1 2">
    <name type="scientific">Gnomoniopsis smithogilvyi</name>
    <dbReference type="NCBI Taxonomy" id="1191159"/>
    <lineage>
        <taxon>Eukaryota</taxon>
        <taxon>Fungi</taxon>
        <taxon>Dikarya</taxon>
        <taxon>Ascomycota</taxon>
        <taxon>Pezizomycotina</taxon>
        <taxon>Sordariomycetes</taxon>
        <taxon>Sordariomycetidae</taxon>
        <taxon>Diaporthales</taxon>
        <taxon>Gnomoniaceae</taxon>
        <taxon>Gnomoniopsis</taxon>
    </lineage>
</organism>
<keyword evidence="2" id="KW-1185">Reference proteome</keyword>
<dbReference type="InterPro" id="IPR027796">
    <property type="entry name" value="OTT_1508_deam-like"/>
</dbReference>
<gene>
    <name evidence="1" type="ORF">N0V93_001456</name>
</gene>